<dbReference type="HOGENOM" id="CLU_2405394_0_0_1"/>
<organism evidence="1 2">
    <name type="scientific">Paxillus involutus ATCC 200175</name>
    <dbReference type="NCBI Taxonomy" id="664439"/>
    <lineage>
        <taxon>Eukaryota</taxon>
        <taxon>Fungi</taxon>
        <taxon>Dikarya</taxon>
        <taxon>Basidiomycota</taxon>
        <taxon>Agaricomycotina</taxon>
        <taxon>Agaricomycetes</taxon>
        <taxon>Agaricomycetidae</taxon>
        <taxon>Boletales</taxon>
        <taxon>Paxilineae</taxon>
        <taxon>Paxillaceae</taxon>
        <taxon>Paxillus</taxon>
    </lineage>
</organism>
<reference evidence="2" key="2">
    <citation type="submission" date="2015-01" db="EMBL/GenBank/DDBJ databases">
        <title>Evolutionary Origins and Diversification of the Mycorrhizal Mutualists.</title>
        <authorList>
            <consortium name="DOE Joint Genome Institute"/>
            <consortium name="Mycorrhizal Genomics Consortium"/>
            <person name="Kohler A."/>
            <person name="Kuo A."/>
            <person name="Nagy L.G."/>
            <person name="Floudas D."/>
            <person name="Copeland A."/>
            <person name="Barry K.W."/>
            <person name="Cichocki N."/>
            <person name="Veneault-Fourrey C."/>
            <person name="LaButti K."/>
            <person name="Lindquist E.A."/>
            <person name="Lipzen A."/>
            <person name="Lundell T."/>
            <person name="Morin E."/>
            <person name="Murat C."/>
            <person name="Riley R."/>
            <person name="Ohm R."/>
            <person name="Sun H."/>
            <person name="Tunlid A."/>
            <person name="Henrissat B."/>
            <person name="Grigoriev I.V."/>
            <person name="Hibbett D.S."/>
            <person name="Martin F."/>
        </authorList>
    </citation>
    <scope>NUCLEOTIDE SEQUENCE [LARGE SCALE GENOMIC DNA]</scope>
    <source>
        <strain evidence="2">ATCC 200175</strain>
    </source>
</reference>
<dbReference type="AlphaFoldDB" id="A0A0C9TQL6"/>
<keyword evidence="2" id="KW-1185">Reference proteome</keyword>
<feature type="non-terminal residue" evidence="1">
    <location>
        <position position="1"/>
    </location>
</feature>
<evidence type="ECO:0000313" key="1">
    <source>
        <dbReference type="EMBL" id="KIJ12763.1"/>
    </source>
</evidence>
<protein>
    <submittedName>
        <fullName evidence="1">Unplaced genomic scaffold PAXINscaffold_37, whole genome shotgun sequence</fullName>
    </submittedName>
</protein>
<reference evidence="1 2" key="1">
    <citation type="submission" date="2014-06" db="EMBL/GenBank/DDBJ databases">
        <authorList>
            <consortium name="DOE Joint Genome Institute"/>
            <person name="Kuo A."/>
            <person name="Kohler A."/>
            <person name="Nagy L.G."/>
            <person name="Floudas D."/>
            <person name="Copeland A."/>
            <person name="Barry K.W."/>
            <person name="Cichocki N."/>
            <person name="Veneault-Fourrey C."/>
            <person name="LaButti K."/>
            <person name="Lindquist E.A."/>
            <person name="Lipzen A."/>
            <person name="Lundell T."/>
            <person name="Morin E."/>
            <person name="Murat C."/>
            <person name="Sun H."/>
            <person name="Tunlid A."/>
            <person name="Henrissat B."/>
            <person name="Grigoriev I.V."/>
            <person name="Hibbett D.S."/>
            <person name="Martin F."/>
            <person name="Nordberg H.P."/>
            <person name="Cantor M.N."/>
            <person name="Hua S.X."/>
        </authorList>
    </citation>
    <scope>NUCLEOTIDE SEQUENCE [LARGE SCALE GENOMIC DNA]</scope>
    <source>
        <strain evidence="1 2">ATCC 200175</strain>
    </source>
</reference>
<dbReference type="Proteomes" id="UP000053647">
    <property type="component" value="Unassembled WGS sequence"/>
</dbReference>
<dbReference type="EMBL" id="KN819359">
    <property type="protein sequence ID" value="KIJ12763.1"/>
    <property type="molecule type" value="Genomic_DNA"/>
</dbReference>
<evidence type="ECO:0000313" key="2">
    <source>
        <dbReference type="Proteomes" id="UP000053647"/>
    </source>
</evidence>
<name>A0A0C9TQL6_PAXIN</name>
<dbReference type="OrthoDB" id="3046524at2759"/>
<proteinExistence type="predicted"/>
<accession>A0A0C9TQL6</accession>
<sequence>IWEPKEGLDVLHFAGFRPIPNCLDFFWGHLQTQRGKTITKVLDGVRVPFTPLGFRIKSVFAQTMQNFADMLLVGSHVTRVDKNVIEVYHDTDI</sequence>
<gene>
    <name evidence="1" type="ORF">PAXINDRAFT_82277</name>
</gene>